<keyword evidence="4" id="KW-1185">Reference proteome</keyword>
<evidence type="ECO:0000256" key="1">
    <source>
        <dbReference type="ARBA" id="ARBA00007274"/>
    </source>
</evidence>
<dbReference type="Pfam" id="PF14602">
    <property type="entry name" value="Hexapep_2"/>
    <property type="match status" value="1"/>
</dbReference>
<comment type="similarity">
    <text evidence="1">Belongs to the transferase hexapeptide repeat family.</text>
</comment>
<dbReference type="InterPro" id="IPR011004">
    <property type="entry name" value="Trimer_LpxA-like_sf"/>
</dbReference>
<dbReference type="InterPro" id="IPR001451">
    <property type="entry name" value="Hexapep"/>
</dbReference>
<dbReference type="NCBIfam" id="NF008808">
    <property type="entry name" value="PRK11830.1"/>
    <property type="match status" value="1"/>
</dbReference>
<evidence type="ECO:0000313" key="4">
    <source>
        <dbReference type="Proteomes" id="UP000316426"/>
    </source>
</evidence>
<evidence type="ECO:0000313" key="3">
    <source>
        <dbReference type="EMBL" id="QDV72827.1"/>
    </source>
</evidence>
<protein>
    <submittedName>
        <fullName evidence="3">2,3,4,5-tetrahydropyridine-2,6-dicarboxylate N-succinyltransferase</fullName>
        <ecNumber evidence="3">2.3.1.117</ecNumber>
    </submittedName>
</protein>
<dbReference type="InterPro" id="IPR037133">
    <property type="entry name" value="THP_succinylTrfase_N_sf"/>
</dbReference>
<dbReference type="EMBL" id="CP036349">
    <property type="protein sequence ID" value="QDV72827.1"/>
    <property type="molecule type" value="Genomic_DNA"/>
</dbReference>
<name>A0A518K4Y5_9BACT</name>
<dbReference type="EC" id="2.3.1.117" evidence="3"/>
<organism evidence="3 4">
    <name type="scientific">Botrimarina mediterranea</name>
    <dbReference type="NCBI Taxonomy" id="2528022"/>
    <lineage>
        <taxon>Bacteria</taxon>
        <taxon>Pseudomonadati</taxon>
        <taxon>Planctomycetota</taxon>
        <taxon>Planctomycetia</taxon>
        <taxon>Pirellulales</taxon>
        <taxon>Lacipirellulaceae</taxon>
        <taxon>Botrimarina</taxon>
    </lineage>
</organism>
<feature type="domain" description="Tetrahydrodipicolinate-N-succinyltransferase chain A" evidence="2">
    <location>
        <begin position="9"/>
        <end position="63"/>
    </location>
</feature>
<keyword evidence="3" id="KW-0808">Transferase</keyword>
<dbReference type="GO" id="GO:0008666">
    <property type="term" value="F:2,3,4,5-tetrahydropyridine-2,6-dicarboxylate N-succinyltransferase activity"/>
    <property type="evidence" value="ECO:0007669"/>
    <property type="project" value="UniProtKB-EC"/>
</dbReference>
<proteinExistence type="inferred from homology"/>
<reference evidence="3 4" key="1">
    <citation type="submission" date="2019-02" db="EMBL/GenBank/DDBJ databases">
        <title>Deep-cultivation of Planctomycetes and their phenomic and genomic characterization uncovers novel biology.</title>
        <authorList>
            <person name="Wiegand S."/>
            <person name="Jogler M."/>
            <person name="Boedeker C."/>
            <person name="Pinto D."/>
            <person name="Vollmers J."/>
            <person name="Rivas-Marin E."/>
            <person name="Kohn T."/>
            <person name="Peeters S.H."/>
            <person name="Heuer A."/>
            <person name="Rast P."/>
            <person name="Oberbeckmann S."/>
            <person name="Bunk B."/>
            <person name="Jeske O."/>
            <person name="Meyerdierks A."/>
            <person name="Storesund J.E."/>
            <person name="Kallscheuer N."/>
            <person name="Luecker S."/>
            <person name="Lage O.M."/>
            <person name="Pohl T."/>
            <person name="Merkel B.J."/>
            <person name="Hornburger P."/>
            <person name="Mueller R.-W."/>
            <person name="Bruemmer F."/>
            <person name="Labrenz M."/>
            <person name="Spormann A.M."/>
            <person name="Op den Camp H."/>
            <person name="Overmann J."/>
            <person name="Amann R."/>
            <person name="Jetten M.S.M."/>
            <person name="Mascher T."/>
            <person name="Medema M.H."/>
            <person name="Devos D.P."/>
            <person name="Kaster A.-K."/>
            <person name="Ovreas L."/>
            <person name="Rohde M."/>
            <person name="Galperin M.Y."/>
            <person name="Jogler C."/>
        </authorList>
    </citation>
    <scope>NUCLEOTIDE SEQUENCE [LARGE SCALE GENOMIC DNA]</scope>
    <source>
        <strain evidence="3 4">Spa11</strain>
    </source>
</reference>
<dbReference type="Proteomes" id="UP000316426">
    <property type="component" value="Chromosome"/>
</dbReference>
<dbReference type="InterPro" id="IPR023180">
    <property type="entry name" value="THP_succinylTrfase_dom1"/>
</dbReference>
<dbReference type="Pfam" id="PF14805">
    <property type="entry name" value="THDPS_N_2"/>
    <property type="match status" value="1"/>
</dbReference>
<evidence type="ECO:0000259" key="2">
    <source>
        <dbReference type="Pfam" id="PF14805"/>
    </source>
</evidence>
<gene>
    <name evidence="3" type="primary">dapD</name>
    <name evidence="3" type="ORF">Spa11_10090</name>
</gene>
<accession>A0A518K4Y5</accession>
<dbReference type="AlphaFoldDB" id="A0A518K4Y5"/>
<keyword evidence="3" id="KW-0012">Acyltransferase</keyword>
<dbReference type="SUPFAM" id="SSF51161">
    <property type="entry name" value="Trimeric LpxA-like enzymes"/>
    <property type="match status" value="1"/>
</dbReference>
<sequence length="264" mass="28449">MDIQTLAARVDEIWAGEEAADARELVKQALDLLNSGAIRVAERVGGEWTVNEWVKKAVLLHFRYSDNREMTAGPIEWFDKVALKTNWREAKVRSVPTAIARYGSFIEEGAVLMPCYINIGARVGAGTMIDTWSTVGSCAQVGKNCHISGGVGIGGVLEPLQASPVIIEDDVFFGARGEAAEGVIIEEGAVLAMGCYVAGSTKIYSVPEGRELPPGRIPARSVCVPGALASRDGSHQTYAIIIKKYRDERTDARTALTSILREGI</sequence>
<dbReference type="CDD" id="cd03350">
    <property type="entry name" value="LbH_THP_succinylT"/>
    <property type="match status" value="1"/>
</dbReference>
<dbReference type="Gene3D" id="1.10.166.10">
    <property type="entry name" value="Tetrahydrodipicolinate-N-succinyltransferase, N-terminal domain"/>
    <property type="match status" value="1"/>
</dbReference>
<dbReference type="KEGG" id="bmei:Spa11_10090"/>
<dbReference type="RefSeq" id="WP_145108767.1">
    <property type="nucleotide sequence ID" value="NZ_CP036349.1"/>
</dbReference>
<dbReference type="Gene3D" id="2.160.10.10">
    <property type="entry name" value="Hexapeptide repeat proteins"/>
    <property type="match status" value="1"/>
</dbReference>